<dbReference type="PANTHER" id="PTHR24292:SF54">
    <property type="entry name" value="CYP9F3-RELATED"/>
    <property type="match status" value="1"/>
</dbReference>
<evidence type="ECO:0000256" key="13">
    <source>
        <dbReference type="PIRSR" id="PIRSR602402-1"/>
    </source>
</evidence>
<name>A0A6H5GP05_9HEMI</name>
<dbReference type="OrthoDB" id="2789670at2759"/>
<dbReference type="GO" id="GO:0005789">
    <property type="term" value="C:endoplasmic reticulum membrane"/>
    <property type="evidence" value="ECO:0007669"/>
    <property type="project" value="UniProtKB-SubCell"/>
</dbReference>
<dbReference type="GO" id="GO:0020037">
    <property type="term" value="F:heme binding"/>
    <property type="evidence" value="ECO:0007669"/>
    <property type="project" value="InterPro"/>
</dbReference>
<dbReference type="PANTHER" id="PTHR24292">
    <property type="entry name" value="CYTOCHROME P450"/>
    <property type="match status" value="1"/>
</dbReference>
<evidence type="ECO:0000256" key="12">
    <source>
        <dbReference type="ARBA" id="ARBA00023136"/>
    </source>
</evidence>
<comment type="cofactor">
    <cofactor evidence="1 13">
        <name>heme</name>
        <dbReference type="ChEBI" id="CHEBI:30413"/>
    </cofactor>
</comment>
<dbReference type="SUPFAM" id="SSF48264">
    <property type="entry name" value="Cytochrome P450"/>
    <property type="match status" value="1"/>
</dbReference>
<accession>A0A6H5GP05</accession>
<evidence type="ECO:0000256" key="4">
    <source>
        <dbReference type="ARBA" id="ARBA00010617"/>
    </source>
</evidence>
<protein>
    <recommendedName>
        <fullName evidence="17">Cytochrome P450</fullName>
    </recommendedName>
</protein>
<keyword evidence="9 14" id="KW-0560">Oxidoreductase</keyword>
<sequence>MGFGIVELALVVVTIYLLYKAFNPYGFWKKLGVPDVVPDIPLIGNISMMLEAPNVFANKAYKTYPNERFYGVYTLWRPTLIVKDPDLVESILIKDFSHLYNRNNTSDIETNALSKHLVNYHDDKWKALRNKLTPTFSTGKLKGMHPQLVTCAESFVKYLGKFDRKDCVEVKDLCGRFSMDVIASCAFGLDLDIMNNPQSEFYKIGRSSFMPSYFLKIFFLLQPFLASVYKKLGMGMIPKSMMDFFVNAVDETLAYREKNNVQRPDFLHLLTELKKKDDDLVKKKELDPNDPVVFDHHSLVSNAFVFFAAGYETTATTLSYLLYELALNQDKQQILYDDITNVLEKHKGEYSFEAIAEMSYLEQAVSETLRMHSPAAAIDRKVTKDYQIPGTEIVVPAGVTVIVPTYGIHHDPQYFPEPEKFKPERFDPEKNDIAKGTFLPFGAGPRICIAARFARYEIKTCAALLLKTYKFHPCEKTQIPMEYDSRSFLLIAKNGVTLSLERRSTA</sequence>
<evidence type="ECO:0000256" key="7">
    <source>
        <dbReference type="ARBA" id="ARBA00022824"/>
    </source>
</evidence>
<evidence type="ECO:0000256" key="3">
    <source>
        <dbReference type="ARBA" id="ARBA00004406"/>
    </source>
</evidence>
<evidence type="ECO:0008006" key="17">
    <source>
        <dbReference type="Google" id="ProtNLM"/>
    </source>
</evidence>
<keyword evidence="8" id="KW-0492">Microsome</keyword>
<evidence type="ECO:0000313" key="16">
    <source>
        <dbReference type="Proteomes" id="UP000479000"/>
    </source>
</evidence>
<dbReference type="PRINTS" id="PR00385">
    <property type="entry name" value="P450"/>
</dbReference>
<dbReference type="PRINTS" id="PR00464">
    <property type="entry name" value="EP450II"/>
</dbReference>
<feature type="binding site" description="axial binding residue" evidence="13">
    <location>
        <position position="448"/>
    </location>
    <ligand>
        <name>heme</name>
        <dbReference type="ChEBI" id="CHEBI:30413"/>
    </ligand>
    <ligandPart>
        <name>Fe</name>
        <dbReference type="ChEBI" id="CHEBI:18248"/>
    </ligandPart>
</feature>
<keyword evidence="11 14" id="KW-0503">Monooxygenase</keyword>
<keyword evidence="6 13" id="KW-0479">Metal-binding</keyword>
<dbReference type="CDD" id="cd11056">
    <property type="entry name" value="CYP6-like"/>
    <property type="match status" value="1"/>
</dbReference>
<proteinExistence type="inferred from homology"/>
<dbReference type="InterPro" id="IPR017972">
    <property type="entry name" value="Cyt_P450_CS"/>
</dbReference>
<dbReference type="Pfam" id="PF00067">
    <property type="entry name" value="p450"/>
    <property type="match status" value="1"/>
</dbReference>
<dbReference type="Proteomes" id="UP000479000">
    <property type="component" value="Unassembled WGS sequence"/>
</dbReference>
<organism evidence="15 16">
    <name type="scientific">Nesidiocoris tenuis</name>
    <dbReference type="NCBI Taxonomy" id="355587"/>
    <lineage>
        <taxon>Eukaryota</taxon>
        <taxon>Metazoa</taxon>
        <taxon>Ecdysozoa</taxon>
        <taxon>Arthropoda</taxon>
        <taxon>Hexapoda</taxon>
        <taxon>Insecta</taxon>
        <taxon>Pterygota</taxon>
        <taxon>Neoptera</taxon>
        <taxon>Paraneoptera</taxon>
        <taxon>Hemiptera</taxon>
        <taxon>Heteroptera</taxon>
        <taxon>Panheteroptera</taxon>
        <taxon>Cimicomorpha</taxon>
        <taxon>Miridae</taxon>
        <taxon>Dicyphina</taxon>
        <taxon>Nesidiocoris</taxon>
    </lineage>
</organism>
<dbReference type="InterPro" id="IPR036396">
    <property type="entry name" value="Cyt_P450_sf"/>
</dbReference>
<evidence type="ECO:0000313" key="15">
    <source>
        <dbReference type="EMBL" id="CAB0005807.1"/>
    </source>
</evidence>
<evidence type="ECO:0000256" key="9">
    <source>
        <dbReference type="ARBA" id="ARBA00023002"/>
    </source>
</evidence>
<evidence type="ECO:0000256" key="10">
    <source>
        <dbReference type="ARBA" id="ARBA00023004"/>
    </source>
</evidence>
<keyword evidence="5 13" id="KW-0349">Heme</keyword>
<gene>
    <name evidence="15" type="ORF">NTEN_LOCUS11284</name>
</gene>
<dbReference type="Gene3D" id="1.10.630.10">
    <property type="entry name" value="Cytochrome P450"/>
    <property type="match status" value="1"/>
</dbReference>
<keyword evidence="12" id="KW-0472">Membrane</keyword>
<evidence type="ECO:0000256" key="2">
    <source>
        <dbReference type="ARBA" id="ARBA00004174"/>
    </source>
</evidence>
<evidence type="ECO:0000256" key="6">
    <source>
        <dbReference type="ARBA" id="ARBA00022723"/>
    </source>
</evidence>
<dbReference type="InterPro" id="IPR008072">
    <property type="entry name" value="Cyt_P450_E_CYP3A"/>
</dbReference>
<dbReference type="PROSITE" id="PS00086">
    <property type="entry name" value="CYTOCHROME_P450"/>
    <property type="match status" value="1"/>
</dbReference>
<comment type="subcellular location">
    <subcellularLocation>
        <location evidence="3">Endoplasmic reticulum membrane</location>
        <topology evidence="3">Peripheral membrane protein</topology>
    </subcellularLocation>
    <subcellularLocation>
        <location evidence="2">Microsome membrane</location>
        <topology evidence="2">Peripheral membrane protein</topology>
    </subcellularLocation>
</comment>
<dbReference type="EMBL" id="CADCXU010016612">
    <property type="protein sequence ID" value="CAB0005807.1"/>
    <property type="molecule type" value="Genomic_DNA"/>
</dbReference>
<dbReference type="FunFam" id="1.10.630.10:FF:000042">
    <property type="entry name" value="Cytochrome P450"/>
    <property type="match status" value="1"/>
</dbReference>
<dbReference type="InterPro" id="IPR050476">
    <property type="entry name" value="Insect_CytP450_Detox"/>
</dbReference>
<evidence type="ECO:0000256" key="14">
    <source>
        <dbReference type="RuleBase" id="RU000461"/>
    </source>
</evidence>
<keyword evidence="10 13" id="KW-0408">Iron</keyword>
<evidence type="ECO:0000256" key="8">
    <source>
        <dbReference type="ARBA" id="ARBA00022848"/>
    </source>
</evidence>
<dbReference type="InterPro" id="IPR002402">
    <property type="entry name" value="Cyt_P450_E_grp-II"/>
</dbReference>
<dbReference type="GO" id="GO:0016712">
    <property type="term" value="F:oxidoreductase activity, acting on paired donors, with incorporation or reduction of molecular oxygen, reduced flavin or flavoprotein as one donor, and incorporation of one atom of oxygen"/>
    <property type="evidence" value="ECO:0007669"/>
    <property type="project" value="InterPro"/>
</dbReference>
<evidence type="ECO:0000256" key="1">
    <source>
        <dbReference type="ARBA" id="ARBA00001971"/>
    </source>
</evidence>
<keyword evidence="7" id="KW-0256">Endoplasmic reticulum</keyword>
<dbReference type="PRINTS" id="PR01689">
    <property type="entry name" value="EP450IICYP3A"/>
</dbReference>
<reference evidence="15 16" key="1">
    <citation type="submission" date="2020-02" db="EMBL/GenBank/DDBJ databases">
        <authorList>
            <person name="Ferguson B K."/>
        </authorList>
    </citation>
    <scope>NUCLEOTIDE SEQUENCE [LARGE SCALE GENOMIC DNA]</scope>
</reference>
<dbReference type="AlphaFoldDB" id="A0A6H5GP05"/>
<evidence type="ECO:0000256" key="5">
    <source>
        <dbReference type="ARBA" id="ARBA00022617"/>
    </source>
</evidence>
<comment type="similarity">
    <text evidence="4 14">Belongs to the cytochrome P450 family.</text>
</comment>
<keyword evidence="16" id="KW-1185">Reference proteome</keyword>
<evidence type="ECO:0000256" key="11">
    <source>
        <dbReference type="ARBA" id="ARBA00023033"/>
    </source>
</evidence>
<dbReference type="GO" id="GO:0005506">
    <property type="term" value="F:iron ion binding"/>
    <property type="evidence" value="ECO:0007669"/>
    <property type="project" value="InterPro"/>
</dbReference>
<dbReference type="InterPro" id="IPR001128">
    <property type="entry name" value="Cyt_P450"/>
</dbReference>